<evidence type="ECO:0000313" key="1">
    <source>
        <dbReference type="EMBL" id="KAK8590144.1"/>
    </source>
</evidence>
<protein>
    <submittedName>
        <fullName evidence="1">Uncharacterized protein</fullName>
    </submittedName>
</protein>
<sequence>MLKIPNSEWCMDHDTLHEHAGLHFKELFIYDSNHMDVYNICVVFLPIAHDVRESMDSLPSPMEVKDALFSMAPLKSMCINGLHVQFFQKHWDSIGPSICSM</sequence>
<gene>
    <name evidence="1" type="ORF">V6N12_024527</name>
</gene>
<dbReference type="EMBL" id="JBBPBM010000004">
    <property type="protein sequence ID" value="KAK8590144.1"/>
    <property type="molecule type" value="Genomic_DNA"/>
</dbReference>
<accession>A0ABR2G1I6</accession>
<evidence type="ECO:0000313" key="2">
    <source>
        <dbReference type="Proteomes" id="UP001472677"/>
    </source>
</evidence>
<name>A0ABR2G1I6_9ROSI</name>
<dbReference type="Proteomes" id="UP001472677">
    <property type="component" value="Unassembled WGS sequence"/>
</dbReference>
<keyword evidence="2" id="KW-1185">Reference proteome</keyword>
<comment type="caution">
    <text evidence="1">The sequence shown here is derived from an EMBL/GenBank/DDBJ whole genome shotgun (WGS) entry which is preliminary data.</text>
</comment>
<proteinExistence type="predicted"/>
<reference evidence="1 2" key="1">
    <citation type="journal article" date="2024" name="G3 (Bethesda)">
        <title>Genome assembly of Hibiscus sabdariffa L. provides insights into metabolisms of medicinal natural products.</title>
        <authorList>
            <person name="Kim T."/>
        </authorList>
    </citation>
    <scope>NUCLEOTIDE SEQUENCE [LARGE SCALE GENOMIC DNA]</scope>
    <source>
        <strain evidence="1">TK-2024</strain>
        <tissue evidence="1">Old leaves</tissue>
    </source>
</reference>
<organism evidence="1 2">
    <name type="scientific">Hibiscus sabdariffa</name>
    <name type="common">roselle</name>
    <dbReference type="NCBI Taxonomy" id="183260"/>
    <lineage>
        <taxon>Eukaryota</taxon>
        <taxon>Viridiplantae</taxon>
        <taxon>Streptophyta</taxon>
        <taxon>Embryophyta</taxon>
        <taxon>Tracheophyta</taxon>
        <taxon>Spermatophyta</taxon>
        <taxon>Magnoliopsida</taxon>
        <taxon>eudicotyledons</taxon>
        <taxon>Gunneridae</taxon>
        <taxon>Pentapetalae</taxon>
        <taxon>rosids</taxon>
        <taxon>malvids</taxon>
        <taxon>Malvales</taxon>
        <taxon>Malvaceae</taxon>
        <taxon>Malvoideae</taxon>
        <taxon>Hibiscus</taxon>
    </lineage>
</organism>